<evidence type="ECO:0000313" key="1">
    <source>
        <dbReference type="EMBL" id="WPK12836.1"/>
    </source>
</evidence>
<reference evidence="1 2" key="1">
    <citation type="submission" date="2023-09" db="EMBL/GenBank/DDBJ databases">
        <authorList>
            <person name="Page C.A."/>
            <person name="Perez-Diaz I.M."/>
        </authorList>
    </citation>
    <scope>NUCLEOTIDE SEQUENCE [LARGE SCALE GENOMIC DNA]</scope>
    <source>
        <strain evidence="1 2">Ll15</strain>
    </source>
</reference>
<accession>A0ABZ0RZW3</accession>
<gene>
    <name evidence="1" type="ORF">R6U77_03785</name>
</gene>
<sequence length="470" mass="54696">MLQIDEQLYSIAHGQIGEPFMRAIATVSNETSSIWGELLPIKQILVSDELALALVKSYCIEDIAAFSNVEQGVKKVLQDLLQHNYDAQLLQYMALHQSIEVQNLLRFLTGMEITLPEQEIQYLAVYKIANQWLIHPIWRQDSDFWCQLHAKKLYSLFMQVDIAYIQSPALLILQLQKALASISMSKNRIATIIHQIIDNITKSNELSYELKMLHLSDVIIHFTSGSKHFQKLRKRIAKLETMWLEGEWALTEKERTLLAYILFEEAVSRKDAEQILVHGLFLIEEDRLNNHIVELMVEYNEVLKIIPPQPETIVKAYNKNCGEFIFYYVIEALVKTQQFDRVISLLKDYEIASCTEIYQYINKVQDEDLLHKIEASVQRGIACIVDGSTQHVRQSLVKWQESYLMKRGPYAEIVVMTSKHVCHILKSLWATEQLELFERLIEIYRKYLFVPAHFQQLRAFVAATVRSNDF</sequence>
<dbReference type="RefSeq" id="WP_319837511.1">
    <property type="nucleotide sequence ID" value="NZ_CP137624.1"/>
</dbReference>
<name>A0ABZ0RZW3_9BACI</name>
<protein>
    <submittedName>
        <fullName evidence="1">Uncharacterized protein</fullName>
    </submittedName>
</protein>
<keyword evidence="2" id="KW-1185">Reference proteome</keyword>
<proteinExistence type="predicted"/>
<dbReference type="Proteomes" id="UP001322664">
    <property type="component" value="Chromosome"/>
</dbReference>
<dbReference type="EMBL" id="CP137624">
    <property type="protein sequence ID" value="WPK12836.1"/>
    <property type="molecule type" value="Genomic_DNA"/>
</dbReference>
<organism evidence="1 2">
    <name type="scientific">Lysinibacillus louembei</name>
    <dbReference type="NCBI Taxonomy" id="1470088"/>
    <lineage>
        <taxon>Bacteria</taxon>
        <taxon>Bacillati</taxon>
        <taxon>Bacillota</taxon>
        <taxon>Bacilli</taxon>
        <taxon>Bacillales</taxon>
        <taxon>Bacillaceae</taxon>
        <taxon>Lysinibacillus</taxon>
    </lineage>
</organism>
<evidence type="ECO:0000313" key="2">
    <source>
        <dbReference type="Proteomes" id="UP001322664"/>
    </source>
</evidence>